<proteinExistence type="predicted"/>
<dbReference type="Proteomes" id="UP001286313">
    <property type="component" value="Unassembled WGS sequence"/>
</dbReference>
<organism evidence="1 2">
    <name type="scientific">Petrolisthes cinctipes</name>
    <name type="common">Flat porcelain crab</name>
    <dbReference type="NCBI Taxonomy" id="88211"/>
    <lineage>
        <taxon>Eukaryota</taxon>
        <taxon>Metazoa</taxon>
        <taxon>Ecdysozoa</taxon>
        <taxon>Arthropoda</taxon>
        <taxon>Crustacea</taxon>
        <taxon>Multicrustacea</taxon>
        <taxon>Malacostraca</taxon>
        <taxon>Eumalacostraca</taxon>
        <taxon>Eucarida</taxon>
        <taxon>Decapoda</taxon>
        <taxon>Pleocyemata</taxon>
        <taxon>Anomura</taxon>
        <taxon>Galatheoidea</taxon>
        <taxon>Porcellanidae</taxon>
        <taxon>Petrolisthes</taxon>
    </lineage>
</organism>
<protein>
    <submittedName>
        <fullName evidence="1">Uncharacterized protein</fullName>
    </submittedName>
</protein>
<dbReference type="EMBL" id="JAWQEG010003789">
    <property type="protein sequence ID" value="KAK3864461.1"/>
    <property type="molecule type" value="Genomic_DNA"/>
</dbReference>
<gene>
    <name evidence="1" type="ORF">Pcinc_029856</name>
</gene>
<name>A0AAE1F041_PETCI</name>
<dbReference type="AlphaFoldDB" id="A0AAE1F041"/>
<keyword evidence="2" id="KW-1185">Reference proteome</keyword>
<reference evidence="1" key="1">
    <citation type="submission" date="2023-10" db="EMBL/GenBank/DDBJ databases">
        <title>Genome assemblies of two species of porcelain crab, Petrolisthes cinctipes and Petrolisthes manimaculis (Anomura: Porcellanidae).</title>
        <authorList>
            <person name="Angst P."/>
        </authorList>
    </citation>
    <scope>NUCLEOTIDE SEQUENCE</scope>
    <source>
        <strain evidence="1">PB745_01</strain>
        <tissue evidence="1">Gill</tissue>
    </source>
</reference>
<comment type="caution">
    <text evidence="1">The sequence shown here is derived from an EMBL/GenBank/DDBJ whole genome shotgun (WGS) entry which is preliminary data.</text>
</comment>
<evidence type="ECO:0000313" key="2">
    <source>
        <dbReference type="Proteomes" id="UP001286313"/>
    </source>
</evidence>
<sequence length="106" mass="11353">MSCHRLSPDCPRSLRFCSPWLAGRRGKPGQLLALATPRSPYLRESGSTHAIPRHSPPLPRTRWQVAGQGRGGVGVAGEVVVVVRAGRGEEEEEGDGKGGIVMVMEV</sequence>
<evidence type="ECO:0000313" key="1">
    <source>
        <dbReference type="EMBL" id="KAK3864461.1"/>
    </source>
</evidence>
<accession>A0AAE1F041</accession>